<reference evidence="3" key="1">
    <citation type="submission" date="2023-10" db="EMBL/GenBank/DDBJ databases">
        <authorList>
            <person name="Chen Y."/>
            <person name="Shah S."/>
            <person name="Dougan E. K."/>
            <person name="Thang M."/>
            <person name="Chan C."/>
        </authorList>
    </citation>
    <scope>NUCLEOTIDE SEQUENCE [LARGE SCALE GENOMIC DNA]</scope>
</reference>
<keyword evidence="2" id="KW-0472">Membrane</keyword>
<evidence type="ECO:0000256" key="2">
    <source>
        <dbReference type="SAM" id="Phobius"/>
    </source>
</evidence>
<comment type="caution">
    <text evidence="3">The sequence shown here is derived from an EMBL/GenBank/DDBJ whole genome shotgun (WGS) entry which is preliminary data.</text>
</comment>
<keyword evidence="4" id="KW-1185">Reference proteome</keyword>
<evidence type="ECO:0000313" key="4">
    <source>
        <dbReference type="Proteomes" id="UP001189429"/>
    </source>
</evidence>
<name>A0ABN9QUH9_9DINO</name>
<feature type="non-terminal residue" evidence="3">
    <location>
        <position position="206"/>
    </location>
</feature>
<accession>A0ABN9QUH9</accession>
<protein>
    <submittedName>
        <fullName evidence="3">Uncharacterized protein</fullName>
    </submittedName>
</protein>
<keyword evidence="2" id="KW-1133">Transmembrane helix</keyword>
<sequence length="206" mass="21125">MADDPIEVLRAQAAVESTPPEEMARIISSRMVSGSDSAAHDIEVTCISAVLIEWPAVEITSAAPVAAAESTPPVAATAVVALAGLMMSIACFSVAPRGGAVKWMVCLPVLLARRRRGKARAGRQGAPGGAAAAAEPPPAAPSPTDEGAARGEEACGSGAACPQQPPAAGRAGEPPSDQLVLELHNMSDADLERQAKRTFIPFSRWK</sequence>
<dbReference type="Proteomes" id="UP001189429">
    <property type="component" value="Unassembled WGS sequence"/>
</dbReference>
<proteinExistence type="predicted"/>
<evidence type="ECO:0000256" key="1">
    <source>
        <dbReference type="SAM" id="MobiDB-lite"/>
    </source>
</evidence>
<feature type="region of interest" description="Disordered" evidence="1">
    <location>
        <begin position="118"/>
        <end position="178"/>
    </location>
</feature>
<organism evidence="3 4">
    <name type="scientific">Prorocentrum cordatum</name>
    <dbReference type="NCBI Taxonomy" id="2364126"/>
    <lineage>
        <taxon>Eukaryota</taxon>
        <taxon>Sar</taxon>
        <taxon>Alveolata</taxon>
        <taxon>Dinophyceae</taxon>
        <taxon>Prorocentrales</taxon>
        <taxon>Prorocentraceae</taxon>
        <taxon>Prorocentrum</taxon>
    </lineage>
</organism>
<feature type="transmembrane region" description="Helical" evidence="2">
    <location>
        <begin position="74"/>
        <end position="95"/>
    </location>
</feature>
<gene>
    <name evidence="3" type="ORF">PCOR1329_LOCUS15061</name>
</gene>
<dbReference type="EMBL" id="CAUYUJ010004535">
    <property type="protein sequence ID" value="CAK0809951.1"/>
    <property type="molecule type" value="Genomic_DNA"/>
</dbReference>
<evidence type="ECO:0000313" key="3">
    <source>
        <dbReference type="EMBL" id="CAK0809951.1"/>
    </source>
</evidence>
<feature type="compositionally biased region" description="Low complexity" evidence="1">
    <location>
        <begin position="156"/>
        <end position="175"/>
    </location>
</feature>
<keyword evidence="2" id="KW-0812">Transmembrane</keyword>